<reference evidence="7 8" key="1">
    <citation type="journal article" date="2022" name="Microbiol. Resour. Announc.">
        <title>Complete Genome Sequence of the Hyperthermophilic and Acidophilic Archaeon Saccharolobus caldissimus Strain HS-3T.</title>
        <authorList>
            <person name="Sakai H.D."/>
            <person name="Kurosawa N."/>
        </authorList>
    </citation>
    <scope>NUCLEOTIDE SEQUENCE [LARGE SCALE GENOMIC DNA]</scope>
    <source>
        <strain evidence="7 8">JCM32116</strain>
    </source>
</reference>
<dbReference type="InterPro" id="IPR011023">
    <property type="entry name" value="Nop2p"/>
</dbReference>
<evidence type="ECO:0000259" key="6">
    <source>
        <dbReference type="PROSITE" id="PS51686"/>
    </source>
</evidence>
<feature type="domain" description="SAM-dependent MTase RsmB/NOP-type" evidence="6">
    <location>
        <begin position="54"/>
        <end position="338"/>
    </location>
</feature>
<keyword evidence="5" id="KW-0694">RNA-binding</keyword>
<dbReference type="PANTHER" id="PTHR22807:SF74">
    <property type="entry name" value="TRNA (CYTOSINE(48)-C(5))-METHYLTRANSFERASE"/>
    <property type="match status" value="1"/>
</dbReference>
<dbReference type="GO" id="GO:0030488">
    <property type="term" value="P:tRNA methylation"/>
    <property type="evidence" value="ECO:0007669"/>
    <property type="project" value="TreeGrafter"/>
</dbReference>
<dbReference type="InterPro" id="IPR029063">
    <property type="entry name" value="SAM-dependent_MTases_sf"/>
</dbReference>
<keyword evidence="3" id="KW-0808">Transferase</keyword>
<accession>A0AAQ4CMW5</accession>
<evidence type="ECO:0000256" key="5">
    <source>
        <dbReference type="ARBA" id="ARBA00022884"/>
    </source>
</evidence>
<dbReference type="Gene3D" id="3.30.70.1170">
    <property type="entry name" value="Sun protein, domain 3"/>
    <property type="match status" value="1"/>
</dbReference>
<keyword evidence="8" id="KW-1185">Reference proteome</keyword>
<evidence type="ECO:0000256" key="3">
    <source>
        <dbReference type="ARBA" id="ARBA00022679"/>
    </source>
</evidence>
<dbReference type="Pfam" id="PF01189">
    <property type="entry name" value="Methyltr_RsmB-F"/>
    <property type="match status" value="1"/>
</dbReference>
<dbReference type="Proteomes" id="UP001319921">
    <property type="component" value="Chromosome"/>
</dbReference>
<gene>
    <name evidence="7" type="ORF">SACC_01630</name>
</gene>
<dbReference type="Pfam" id="PF17125">
    <property type="entry name" value="Methyltr_RsmF_N"/>
    <property type="match status" value="1"/>
</dbReference>
<keyword evidence="2 7" id="KW-0489">Methyltransferase</keyword>
<dbReference type="RefSeq" id="WP_229571173.1">
    <property type="nucleotide sequence ID" value="NZ_AP025226.1"/>
</dbReference>
<dbReference type="GeneID" id="68864882"/>
<evidence type="ECO:0000256" key="1">
    <source>
        <dbReference type="ARBA" id="ARBA00022490"/>
    </source>
</evidence>
<dbReference type="InterPro" id="IPR031341">
    <property type="entry name" value="Methyltr_RsmF_N"/>
</dbReference>
<keyword evidence="1" id="KW-0963">Cytoplasm</keyword>
<dbReference type="PRINTS" id="PR02008">
    <property type="entry name" value="RCMTFAMILY"/>
</dbReference>
<dbReference type="EMBL" id="AP025226">
    <property type="protein sequence ID" value="BDB97146.1"/>
    <property type="molecule type" value="Genomic_DNA"/>
</dbReference>
<sequence>MESDILKYLNEYESIFTISPTNEAKKLAQKYHFLDYMVERYINMFGNLNEVEEYLYSCSFPLIRSIRCNTLRINCEKLEKIMSEKGFILDKVSWLPHGYVVKKSPKKPSLGATLEYLVGYYHIQGLASMVPAYVLNPGQKDIVLDMAAAPGGKTTQLAQIMNNKGLIVAVERNRERIKSLLSNINRLGVENVLLIRTPAENLLKTNLKFSKILLDAPCSGEGLIQKDPSRRYKTTIEDLRKFAITQLSLIKVAYQLLEEGGYLVYSTCSIAPEEDELIVNYAIEKLGMLTVNVSGYPAEKGYETYHNINFSSYVKNCLRFFPHKHGTEGFFICLLRKE</sequence>
<evidence type="ECO:0000313" key="7">
    <source>
        <dbReference type="EMBL" id="BDB97146.1"/>
    </source>
</evidence>
<dbReference type="NCBIfam" id="TIGR00446">
    <property type="entry name" value="nop2p"/>
    <property type="match status" value="1"/>
</dbReference>
<dbReference type="SUPFAM" id="SSF53335">
    <property type="entry name" value="S-adenosyl-L-methionine-dependent methyltransferases"/>
    <property type="match status" value="1"/>
</dbReference>
<dbReference type="Gene3D" id="3.40.50.150">
    <property type="entry name" value="Vaccinia Virus protein VP39"/>
    <property type="match status" value="1"/>
</dbReference>
<dbReference type="PANTHER" id="PTHR22807">
    <property type="entry name" value="NOP2 YEAST -RELATED NOL1/NOP2/FMU SUN DOMAIN-CONTAINING"/>
    <property type="match status" value="1"/>
</dbReference>
<keyword evidence="4" id="KW-0949">S-adenosyl-L-methionine</keyword>
<evidence type="ECO:0000256" key="2">
    <source>
        <dbReference type="ARBA" id="ARBA00022603"/>
    </source>
</evidence>
<proteinExistence type="predicted"/>
<dbReference type="InterPro" id="IPR023267">
    <property type="entry name" value="RCMT"/>
</dbReference>
<organism evidence="7 8">
    <name type="scientific">Saccharolobus caldissimus</name>
    <dbReference type="NCBI Taxonomy" id="1702097"/>
    <lineage>
        <taxon>Archaea</taxon>
        <taxon>Thermoproteota</taxon>
        <taxon>Thermoprotei</taxon>
        <taxon>Sulfolobales</taxon>
        <taxon>Sulfolobaceae</taxon>
        <taxon>Saccharolobus</taxon>
    </lineage>
</organism>
<dbReference type="GO" id="GO:0003723">
    <property type="term" value="F:RNA binding"/>
    <property type="evidence" value="ECO:0007669"/>
    <property type="project" value="UniProtKB-KW"/>
</dbReference>
<dbReference type="AlphaFoldDB" id="A0AAQ4CMW5"/>
<dbReference type="CDD" id="cd02440">
    <property type="entry name" value="AdoMet_MTases"/>
    <property type="match status" value="1"/>
</dbReference>
<protein>
    <submittedName>
        <fullName evidence="7">RNA methyltransferase</fullName>
    </submittedName>
</protein>
<dbReference type="KEGG" id="scas:SACC_01630"/>
<dbReference type="PROSITE" id="PS51686">
    <property type="entry name" value="SAM_MT_RSMB_NOP"/>
    <property type="match status" value="1"/>
</dbReference>
<dbReference type="InterPro" id="IPR049560">
    <property type="entry name" value="MeTrfase_RsmB-F_NOP2_cat"/>
</dbReference>
<dbReference type="GO" id="GO:0016428">
    <property type="term" value="F:tRNA (cytidine-5-)-methyltransferase activity"/>
    <property type="evidence" value="ECO:0007669"/>
    <property type="project" value="TreeGrafter"/>
</dbReference>
<evidence type="ECO:0000256" key="4">
    <source>
        <dbReference type="ARBA" id="ARBA00022691"/>
    </source>
</evidence>
<dbReference type="InterPro" id="IPR001678">
    <property type="entry name" value="MeTrfase_RsmB-F_NOP2_dom"/>
</dbReference>
<evidence type="ECO:0000313" key="8">
    <source>
        <dbReference type="Proteomes" id="UP001319921"/>
    </source>
</evidence>
<name>A0AAQ4CMW5_9CREN</name>